<comment type="catalytic activity">
    <reaction evidence="10">
        <text>1D-myo-inositol 1,3,4-trisphosphate + H2O = 1D-myo-inositol 3,4-bisphosphate + phosphate</text>
        <dbReference type="Rhea" id="RHEA:70319"/>
        <dbReference type="ChEBI" id="CHEBI:15377"/>
        <dbReference type="ChEBI" id="CHEBI:43474"/>
        <dbReference type="ChEBI" id="CHEBI:58414"/>
        <dbReference type="ChEBI" id="CHEBI:83241"/>
    </reaction>
    <physiologicalReaction direction="left-to-right" evidence="10">
        <dbReference type="Rhea" id="RHEA:70320"/>
    </physiologicalReaction>
</comment>
<protein>
    <recommendedName>
        <fullName evidence="8">3'(2'),5'-bisphosphate nucleotidase 1</fullName>
        <ecNumber evidence="15">3.1.3.57</ecNumber>
        <ecNumber evidence="3">3.1.3.7</ecNumber>
    </recommendedName>
    <alternativeName>
        <fullName evidence="16">3'-phosphoadenosine 5'-phosphate phosphatase</fullName>
    </alternativeName>
    <alternativeName>
        <fullName evidence="9">Bisphosphate 3'-nucleotidase 1</fullName>
    </alternativeName>
    <alternativeName>
        <fullName evidence="17">Inositol-polyphosphate 1-phosphatase</fullName>
    </alternativeName>
</protein>
<evidence type="ECO:0000256" key="12">
    <source>
        <dbReference type="ARBA" id="ARBA00044478"/>
    </source>
</evidence>
<dbReference type="AlphaFoldDB" id="A0A6A5HCH2"/>
<dbReference type="Gene3D" id="3.30.540.10">
    <property type="entry name" value="Fructose-1,6-Bisphosphatase, subunit A, domain 1"/>
    <property type="match status" value="1"/>
</dbReference>
<dbReference type="InterPro" id="IPR050725">
    <property type="entry name" value="CysQ/Inositol_MonoPase"/>
</dbReference>
<comment type="catalytic activity">
    <reaction evidence="14">
        <text>3'-phosphoadenylyl sulfate + H2O = adenosine 5'-phosphosulfate + phosphate</text>
        <dbReference type="Rhea" id="RHEA:77639"/>
        <dbReference type="ChEBI" id="CHEBI:15377"/>
        <dbReference type="ChEBI" id="CHEBI:43474"/>
        <dbReference type="ChEBI" id="CHEBI:58243"/>
        <dbReference type="ChEBI" id="CHEBI:58339"/>
        <dbReference type="EC" id="3.1.3.7"/>
    </reaction>
    <physiologicalReaction direction="left-to-right" evidence="14">
        <dbReference type="Rhea" id="RHEA:77640"/>
    </physiologicalReaction>
</comment>
<dbReference type="Gene3D" id="3.40.190.80">
    <property type="match status" value="1"/>
</dbReference>
<sequence length="327" mass="35288">MSASQVEMFNKASFLTRLVASSIRVSEAAGGIIKNVMAGGDLKIIDKSEQSGTGYDPQTEADRRAQYCIVQSLQKNFQNITIIGEEEDTTACPELEMGFNEDVLFTDRLMSNELKEIKENEVVVWVDPLDGTSEVALAVKNKNLALLEQVTVLIGIAYKGRPVAGIIHQPYHSTSGRTVWAIRGCGVHGLVPATENAQKVVVTTRSHLSESVSSALEALKHKNLADSVEKVGGAGFKVLKVLEGCAAYVFASAGCKKWDTCAVEAVLHAAGGKLTDISGRDIRYESDVQLNNTGGVLATAPWVKHQEYVDTIPQEIKNALPEVSSKK</sequence>
<keyword evidence="7 18" id="KW-0460">Magnesium</keyword>
<gene>
    <name evidence="19" type="ORF">GCK72_004550</name>
</gene>
<feature type="binding site" evidence="18">
    <location>
        <position position="127"/>
    </location>
    <ligand>
        <name>Mg(2+)</name>
        <dbReference type="ChEBI" id="CHEBI:18420"/>
        <label>1</label>
        <note>catalytic</note>
    </ligand>
</feature>
<dbReference type="Pfam" id="PF00459">
    <property type="entry name" value="Inositol_P"/>
    <property type="match status" value="1"/>
</dbReference>
<comment type="catalytic activity">
    <reaction evidence="11">
        <text>adenosine 2',5'-bisphosphate + H2O = AMP + phosphate</text>
        <dbReference type="Rhea" id="RHEA:77643"/>
        <dbReference type="ChEBI" id="CHEBI:15377"/>
        <dbReference type="ChEBI" id="CHEBI:43474"/>
        <dbReference type="ChEBI" id="CHEBI:194156"/>
        <dbReference type="ChEBI" id="CHEBI:456215"/>
        <dbReference type="EC" id="3.1.3.7"/>
    </reaction>
    <physiologicalReaction direction="left-to-right" evidence="11">
        <dbReference type="Rhea" id="RHEA:77644"/>
    </physiologicalReaction>
</comment>
<evidence type="ECO:0000256" key="15">
    <source>
        <dbReference type="ARBA" id="ARBA00044519"/>
    </source>
</evidence>
<dbReference type="EC" id="3.1.3.7" evidence="3"/>
<dbReference type="PRINTS" id="PR00377">
    <property type="entry name" value="IMPHPHTASES"/>
</dbReference>
<dbReference type="RefSeq" id="XP_053588947.1">
    <property type="nucleotide sequence ID" value="XM_053724753.1"/>
</dbReference>
<accession>A0A6A5HCH2</accession>
<evidence type="ECO:0000256" key="2">
    <source>
        <dbReference type="ARBA" id="ARBA00009759"/>
    </source>
</evidence>
<dbReference type="CDD" id="cd01640">
    <property type="entry name" value="IPPase"/>
    <property type="match status" value="1"/>
</dbReference>
<evidence type="ECO:0000313" key="19">
    <source>
        <dbReference type="EMBL" id="KAF1764601.1"/>
    </source>
</evidence>
<dbReference type="KEGG" id="crq:GCK72_004550"/>
<dbReference type="Proteomes" id="UP000483820">
    <property type="component" value="Chromosome II"/>
</dbReference>
<comment type="cofactor">
    <cofactor evidence="1 18">
        <name>Mg(2+)</name>
        <dbReference type="ChEBI" id="CHEBI:18420"/>
    </cofactor>
</comment>
<comment type="catalytic activity">
    <reaction evidence="13">
        <text>adenosine 3',5'-bisphosphate + H2O = AMP + phosphate</text>
        <dbReference type="Rhea" id="RHEA:10040"/>
        <dbReference type="ChEBI" id="CHEBI:15377"/>
        <dbReference type="ChEBI" id="CHEBI:43474"/>
        <dbReference type="ChEBI" id="CHEBI:58343"/>
        <dbReference type="ChEBI" id="CHEBI:456215"/>
        <dbReference type="EC" id="3.1.3.7"/>
    </reaction>
    <physiologicalReaction direction="left-to-right" evidence="13">
        <dbReference type="Rhea" id="RHEA:10041"/>
    </physiologicalReaction>
</comment>
<evidence type="ECO:0000256" key="17">
    <source>
        <dbReference type="ARBA" id="ARBA00044554"/>
    </source>
</evidence>
<evidence type="ECO:0000256" key="6">
    <source>
        <dbReference type="ARBA" id="ARBA00022801"/>
    </source>
</evidence>
<dbReference type="GO" id="GO:0046872">
    <property type="term" value="F:metal ion binding"/>
    <property type="evidence" value="ECO:0007669"/>
    <property type="project" value="UniProtKB-KW"/>
</dbReference>
<organism evidence="19 20">
    <name type="scientific">Caenorhabditis remanei</name>
    <name type="common">Caenorhabditis vulgaris</name>
    <dbReference type="NCBI Taxonomy" id="31234"/>
    <lineage>
        <taxon>Eukaryota</taxon>
        <taxon>Metazoa</taxon>
        <taxon>Ecdysozoa</taxon>
        <taxon>Nematoda</taxon>
        <taxon>Chromadorea</taxon>
        <taxon>Rhabditida</taxon>
        <taxon>Rhabditina</taxon>
        <taxon>Rhabditomorpha</taxon>
        <taxon>Rhabditoidea</taxon>
        <taxon>Rhabditidae</taxon>
        <taxon>Peloderinae</taxon>
        <taxon>Caenorhabditis</taxon>
    </lineage>
</organism>
<keyword evidence="5 18" id="KW-0479">Metal-binding</keyword>
<dbReference type="InterPro" id="IPR020550">
    <property type="entry name" value="Inositol_monophosphatase_CS"/>
</dbReference>
<dbReference type="CTD" id="9798702"/>
<dbReference type="GO" id="GO:0004441">
    <property type="term" value="F:inositol-1,4-bisphosphate 1-phosphatase activity"/>
    <property type="evidence" value="ECO:0007669"/>
    <property type="project" value="UniProtKB-EC"/>
</dbReference>
<dbReference type="EC" id="3.1.3.57" evidence="15"/>
<evidence type="ECO:0000256" key="13">
    <source>
        <dbReference type="ARBA" id="ARBA00044479"/>
    </source>
</evidence>
<feature type="binding site" evidence="18">
    <location>
        <position position="85"/>
    </location>
    <ligand>
        <name>Mg(2+)</name>
        <dbReference type="ChEBI" id="CHEBI:18420"/>
        <label>1</label>
        <note>catalytic</note>
    </ligand>
</feature>
<evidence type="ECO:0000256" key="8">
    <source>
        <dbReference type="ARBA" id="ARBA00040342"/>
    </source>
</evidence>
<name>A0A6A5HCH2_CAERE</name>
<evidence type="ECO:0000256" key="9">
    <source>
        <dbReference type="ARBA" id="ARBA00041815"/>
    </source>
</evidence>
<dbReference type="InterPro" id="IPR000760">
    <property type="entry name" value="Inositol_monophosphatase-like"/>
</dbReference>
<dbReference type="GO" id="GO:0008441">
    <property type="term" value="F:3'(2'),5'-bisphosphate nucleotidase activity"/>
    <property type="evidence" value="ECO:0007669"/>
    <property type="project" value="UniProtKB-EC"/>
</dbReference>
<comment type="caution">
    <text evidence="19">The sequence shown here is derived from an EMBL/GenBank/DDBJ whole genome shotgun (WGS) entry which is preliminary data.</text>
</comment>
<keyword evidence="6" id="KW-0378">Hydrolase</keyword>
<dbReference type="SUPFAM" id="SSF56655">
    <property type="entry name" value="Carbohydrate phosphatase"/>
    <property type="match status" value="1"/>
</dbReference>
<evidence type="ECO:0000256" key="3">
    <source>
        <dbReference type="ARBA" id="ARBA00012633"/>
    </source>
</evidence>
<evidence type="ECO:0000256" key="7">
    <source>
        <dbReference type="ARBA" id="ARBA00022842"/>
    </source>
</evidence>
<comment type="similarity">
    <text evidence="2">Belongs to the inositol monophosphatase superfamily.</text>
</comment>
<dbReference type="GeneID" id="9798702"/>
<dbReference type="EMBL" id="WUAV01000002">
    <property type="protein sequence ID" value="KAF1764601.1"/>
    <property type="molecule type" value="Genomic_DNA"/>
</dbReference>
<evidence type="ECO:0000256" key="4">
    <source>
        <dbReference type="ARBA" id="ARBA00022671"/>
    </source>
</evidence>
<evidence type="ECO:0000256" key="11">
    <source>
        <dbReference type="ARBA" id="ARBA00044466"/>
    </source>
</evidence>
<evidence type="ECO:0000256" key="18">
    <source>
        <dbReference type="PIRSR" id="PIRSR600760-2"/>
    </source>
</evidence>
<dbReference type="GO" id="GO:0046854">
    <property type="term" value="P:phosphatidylinositol phosphate biosynthetic process"/>
    <property type="evidence" value="ECO:0007669"/>
    <property type="project" value="InterPro"/>
</dbReference>
<evidence type="ECO:0000256" key="5">
    <source>
        <dbReference type="ARBA" id="ARBA00022723"/>
    </source>
</evidence>
<proteinExistence type="inferred from homology"/>
<comment type="catalytic activity">
    <reaction evidence="12">
        <text>1D-myo-inositol 1,4-bisphosphate + H2O = 1D-myo-inositol 4-phosphate + phosphate</text>
        <dbReference type="Rhea" id="RHEA:15553"/>
        <dbReference type="ChEBI" id="CHEBI:15377"/>
        <dbReference type="ChEBI" id="CHEBI:43474"/>
        <dbReference type="ChEBI" id="CHEBI:58282"/>
        <dbReference type="ChEBI" id="CHEBI:58469"/>
        <dbReference type="EC" id="3.1.3.57"/>
    </reaction>
    <physiologicalReaction direction="left-to-right" evidence="12">
        <dbReference type="Rhea" id="RHEA:15554"/>
    </physiologicalReaction>
</comment>
<reference evidence="19 20" key="1">
    <citation type="submission" date="2019-12" db="EMBL/GenBank/DDBJ databases">
        <title>Chromosome-level assembly of the Caenorhabditis remanei genome.</title>
        <authorList>
            <person name="Teterina A.A."/>
            <person name="Willis J.H."/>
            <person name="Phillips P.C."/>
        </authorList>
    </citation>
    <scope>NUCLEOTIDE SEQUENCE [LARGE SCALE GENOMIC DNA]</scope>
    <source>
        <strain evidence="19 20">PX506</strain>
        <tissue evidence="19">Whole organism</tissue>
    </source>
</reference>
<keyword evidence="4" id="KW-0452">Lithium</keyword>
<dbReference type="FunFam" id="3.40.190.80:FF:000006">
    <property type="entry name" value="Bisphosphate nucleotidase 1"/>
    <property type="match status" value="1"/>
</dbReference>
<evidence type="ECO:0000256" key="10">
    <source>
        <dbReference type="ARBA" id="ARBA00044465"/>
    </source>
</evidence>
<feature type="binding site" evidence="18">
    <location>
        <position position="130"/>
    </location>
    <ligand>
        <name>Mg(2+)</name>
        <dbReference type="ChEBI" id="CHEBI:18420"/>
        <label>1</label>
        <note>catalytic</note>
    </ligand>
</feature>
<feature type="binding site" evidence="18">
    <location>
        <position position="259"/>
    </location>
    <ligand>
        <name>Mg(2+)</name>
        <dbReference type="ChEBI" id="CHEBI:18420"/>
        <label>1</label>
        <note>catalytic</note>
    </ligand>
</feature>
<evidence type="ECO:0000256" key="14">
    <source>
        <dbReference type="ARBA" id="ARBA00044484"/>
    </source>
</evidence>
<dbReference type="FunFam" id="3.30.540.10:FF:000023">
    <property type="entry name" value="Protein CBR-TAG-231"/>
    <property type="match status" value="1"/>
</dbReference>
<evidence type="ECO:0000256" key="16">
    <source>
        <dbReference type="ARBA" id="ARBA00044544"/>
    </source>
</evidence>
<evidence type="ECO:0000313" key="20">
    <source>
        <dbReference type="Proteomes" id="UP000483820"/>
    </source>
</evidence>
<evidence type="ECO:0000256" key="1">
    <source>
        <dbReference type="ARBA" id="ARBA00001946"/>
    </source>
</evidence>
<feature type="binding site" evidence="18">
    <location>
        <position position="129"/>
    </location>
    <ligand>
        <name>Mg(2+)</name>
        <dbReference type="ChEBI" id="CHEBI:18420"/>
        <label>1</label>
        <note>catalytic</note>
    </ligand>
</feature>
<dbReference type="PANTHER" id="PTHR43028">
    <property type="entry name" value="3'(2'),5'-BISPHOSPHATE NUCLEOTIDASE 1"/>
    <property type="match status" value="1"/>
</dbReference>
<dbReference type="PANTHER" id="PTHR43028:SF5">
    <property type="entry name" value="3'(2'),5'-BISPHOSPHATE NUCLEOTIDASE 1"/>
    <property type="match status" value="1"/>
</dbReference>
<dbReference type="PROSITE" id="PS00630">
    <property type="entry name" value="IMP_2"/>
    <property type="match status" value="1"/>
</dbReference>